<dbReference type="AlphaFoldDB" id="A0AAV5SMV4"/>
<evidence type="ECO:0000313" key="1">
    <source>
        <dbReference type="EMBL" id="GMS83438.1"/>
    </source>
</evidence>
<reference evidence="1" key="1">
    <citation type="submission" date="2023-10" db="EMBL/GenBank/DDBJ databases">
        <title>Genome assembly of Pristionchus species.</title>
        <authorList>
            <person name="Yoshida K."/>
            <person name="Sommer R.J."/>
        </authorList>
    </citation>
    <scope>NUCLEOTIDE SEQUENCE</scope>
    <source>
        <strain evidence="1">RS0144</strain>
    </source>
</reference>
<proteinExistence type="predicted"/>
<sequence>CTDQLDCAGMEVNLYPDHWTKLTNSLELASFLTEDVEGFVGDHIAQITKLLFNLAKGFNENWSELWLERSKKKTIHQQKKDILSACGNIEYSATLIHQFFLNRITKEESEMEKRQKIKEEPMEIKEEPI</sequence>
<comment type="caution">
    <text evidence="1">The sequence shown here is derived from an EMBL/GenBank/DDBJ whole genome shotgun (WGS) entry which is preliminary data.</text>
</comment>
<dbReference type="EMBL" id="BTSX01000002">
    <property type="protein sequence ID" value="GMS83438.1"/>
    <property type="molecule type" value="Genomic_DNA"/>
</dbReference>
<organism evidence="1 2">
    <name type="scientific">Pristionchus entomophagus</name>
    <dbReference type="NCBI Taxonomy" id="358040"/>
    <lineage>
        <taxon>Eukaryota</taxon>
        <taxon>Metazoa</taxon>
        <taxon>Ecdysozoa</taxon>
        <taxon>Nematoda</taxon>
        <taxon>Chromadorea</taxon>
        <taxon>Rhabditida</taxon>
        <taxon>Rhabditina</taxon>
        <taxon>Diplogasteromorpha</taxon>
        <taxon>Diplogasteroidea</taxon>
        <taxon>Neodiplogasteridae</taxon>
        <taxon>Pristionchus</taxon>
    </lineage>
</organism>
<accession>A0AAV5SMV4</accession>
<feature type="non-terminal residue" evidence="1">
    <location>
        <position position="129"/>
    </location>
</feature>
<evidence type="ECO:0000313" key="2">
    <source>
        <dbReference type="Proteomes" id="UP001432027"/>
    </source>
</evidence>
<feature type="non-terminal residue" evidence="1">
    <location>
        <position position="1"/>
    </location>
</feature>
<keyword evidence="2" id="KW-1185">Reference proteome</keyword>
<protein>
    <submittedName>
        <fullName evidence="1">Uncharacterized protein</fullName>
    </submittedName>
</protein>
<dbReference type="Proteomes" id="UP001432027">
    <property type="component" value="Unassembled WGS sequence"/>
</dbReference>
<gene>
    <name evidence="1" type="ORF">PENTCL1PPCAC_5613</name>
</gene>
<name>A0AAV5SMV4_9BILA</name>